<evidence type="ECO:0008006" key="2">
    <source>
        <dbReference type="Google" id="ProtNLM"/>
    </source>
</evidence>
<proteinExistence type="predicted"/>
<protein>
    <recommendedName>
        <fullName evidence="2">Nuclease associated modular domain-containing protein</fullName>
    </recommendedName>
</protein>
<accession>A0A0F9MYR7</accession>
<dbReference type="EMBL" id="LAZR01009147">
    <property type="protein sequence ID" value="KKM74397.1"/>
    <property type="molecule type" value="Genomic_DNA"/>
</dbReference>
<organism evidence="1">
    <name type="scientific">marine sediment metagenome</name>
    <dbReference type="NCBI Taxonomy" id="412755"/>
    <lineage>
        <taxon>unclassified sequences</taxon>
        <taxon>metagenomes</taxon>
        <taxon>ecological metagenomes</taxon>
    </lineage>
</organism>
<comment type="caution">
    <text evidence="1">The sequence shown here is derived from an EMBL/GenBank/DDBJ whole genome shotgun (WGS) entry which is preliminary data.</text>
</comment>
<name>A0A0F9MYR7_9ZZZZ</name>
<dbReference type="AlphaFoldDB" id="A0A0F9MYR7"/>
<reference evidence="1" key="1">
    <citation type="journal article" date="2015" name="Nature">
        <title>Complex archaea that bridge the gap between prokaryotes and eukaryotes.</title>
        <authorList>
            <person name="Spang A."/>
            <person name="Saw J.H."/>
            <person name="Jorgensen S.L."/>
            <person name="Zaremba-Niedzwiedzka K."/>
            <person name="Martijn J."/>
            <person name="Lind A.E."/>
            <person name="van Eijk R."/>
            <person name="Schleper C."/>
            <person name="Guy L."/>
            <person name="Ettema T.J."/>
        </authorList>
    </citation>
    <scope>NUCLEOTIDE SEQUENCE</scope>
</reference>
<evidence type="ECO:0000313" key="1">
    <source>
        <dbReference type="EMBL" id="KKM74397.1"/>
    </source>
</evidence>
<gene>
    <name evidence="1" type="ORF">LCGC14_1400760</name>
</gene>
<sequence>MKKCIVDGCGRKHRSLGYCQKHYRKFKKYGNPLAGYEIELHGMRNIPEYKIWYRMIDRCYNPKATGYKNYGGRGIQICDRWNIPNNKKQSILNFLEDIGKRPSNKSSIDRINNNKGYYKENCRWSSPKLQIRNQRRTKLNEDIVAKIRKLFAEGYRKIEISKMFTKLTYNNIWNILKKNPDGSWFCWKPVRKIKS</sequence>